<protein>
    <submittedName>
        <fullName evidence="1">Uncharacterized protein</fullName>
    </submittedName>
</protein>
<organism evidence="1 2">
    <name type="scientific">Microcystis flos-aquae Mf_WU_F_19750830_S460</name>
    <dbReference type="NCBI Taxonomy" id="2486237"/>
    <lineage>
        <taxon>Bacteria</taxon>
        <taxon>Bacillati</taxon>
        <taxon>Cyanobacteriota</taxon>
        <taxon>Cyanophyceae</taxon>
        <taxon>Oscillatoriophycideae</taxon>
        <taxon>Chroococcales</taxon>
        <taxon>Microcystaceae</taxon>
        <taxon>Microcystis</taxon>
    </lineage>
</organism>
<dbReference type="AlphaFoldDB" id="A0A552LCT3"/>
<evidence type="ECO:0000313" key="2">
    <source>
        <dbReference type="Proteomes" id="UP000320730"/>
    </source>
</evidence>
<evidence type="ECO:0000313" key="1">
    <source>
        <dbReference type="EMBL" id="TRV18016.1"/>
    </source>
</evidence>
<comment type="caution">
    <text evidence="1">The sequence shown here is derived from an EMBL/GenBank/DDBJ whole genome shotgun (WGS) entry which is preliminary data.</text>
</comment>
<accession>A0A552LCT3</accession>
<gene>
    <name evidence="1" type="ORF">EWV40_17980</name>
</gene>
<reference evidence="1 2" key="1">
    <citation type="submission" date="2019-01" db="EMBL/GenBank/DDBJ databases">
        <title>Coherence of Microcystis species and biogeography revealed through population genomics.</title>
        <authorList>
            <person name="Perez-Carrascal O.M."/>
            <person name="Terrat Y."/>
            <person name="Giani A."/>
            <person name="Fortin N."/>
            <person name="Tromas N."/>
            <person name="Shapiro B.J."/>
        </authorList>
    </citation>
    <scope>NUCLEOTIDE SEQUENCE [LARGE SCALE GENOMIC DNA]</scope>
    <source>
        <strain evidence="1">Mf_WU_F_19750830_S460</strain>
    </source>
</reference>
<dbReference type="InterPro" id="IPR043869">
    <property type="entry name" value="DUF5829"/>
</dbReference>
<sequence length="267" mass="30493">MGIEFNHLYVTLDAETLDSIAKSEFISQEFCTISRDTVKTDTESWTGIYLRGKHSYLELFPPGGAEGLREGFSGIGFNSQQAGEMDIVQEKLRPLLGAKEILSDLQVRQTEAGKVPWFYYLSINPVEREAFASWLMEFHQDYLDYKNIEMTSAGCFNRAAYLKTLETSETCLFDDISEVHLELTLSEQEELALLLQAFGYDSSSAGDITTYHSHNFMIKVCQKVARRYRICKVVCTLKEQLQQEKTFTFGKNAQLNLGRFLAIWEFG</sequence>
<dbReference type="Pfam" id="PF19147">
    <property type="entry name" value="DUF5829"/>
    <property type="match status" value="1"/>
</dbReference>
<dbReference type="Proteomes" id="UP000320730">
    <property type="component" value="Unassembled WGS sequence"/>
</dbReference>
<name>A0A552LCT3_9CHRO</name>
<proteinExistence type="predicted"/>
<dbReference type="EMBL" id="SFAN01000156">
    <property type="protein sequence ID" value="TRV18016.1"/>
    <property type="molecule type" value="Genomic_DNA"/>
</dbReference>